<gene>
    <name evidence="11" type="primary">Smad6</name>
</gene>
<evidence type="ECO:0000256" key="4">
    <source>
        <dbReference type="ARBA" id="ARBA00023015"/>
    </source>
</evidence>
<dbReference type="GO" id="GO:0046872">
    <property type="term" value="F:metal ion binding"/>
    <property type="evidence" value="ECO:0007669"/>
    <property type="project" value="UniProtKB-KW"/>
</dbReference>
<feature type="compositionally biased region" description="Low complexity" evidence="8">
    <location>
        <begin position="382"/>
        <end position="402"/>
    </location>
</feature>
<keyword evidence="5 7" id="KW-0804">Transcription</keyword>
<dbReference type="InterPro" id="IPR013790">
    <property type="entry name" value="Dwarfin"/>
</dbReference>
<proteinExistence type="evidence at transcript level"/>
<evidence type="ECO:0000256" key="3">
    <source>
        <dbReference type="ARBA" id="ARBA00022833"/>
    </source>
</evidence>
<dbReference type="GO" id="GO:0030154">
    <property type="term" value="P:cell differentiation"/>
    <property type="evidence" value="ECO:0007669"/>
    <property type="project" value="TreeGrafter"/>
</dbReference>
<evidence type="ECO:0000256" key="5">
    <source>
        <dbReference type="ARBA" id="ARBA00023163"/>
    </source>
</evidence>
<feature type="region of interest" description="Disordered" evidence="8">
    <location>
        <begin position="167"/>
        <end position="243"/>
    </location>
</feature>
<sequence length="598" mass="63566">MALFHAVFHLHSHYDTIRTIVYVYMHSPSSVHCWMMASPYQCGSSPGGLLLSLPLPPPPPPRGGAVGARGGLEGRRRRSGGGGATQTLVAIRRGPGGLDGAPCPRAPPPCPRRAAVAPPPAPLGPPARPASSPAFSPAPPTSSPAAPPASPPRMFRSRRSGLVRRLWRGRASAASSSPSSPSSSSSPSSPPSSLLLSALSSSMRCEEATETRRRRGRGDEEDDDEEEEDGGGGGGGGGGEGRDDGAACSAYKALTHALLKRLKEKQLEALLQAVESRGGARTACVLVPVEGSATRSSPRLGGPSVTDADCGLPLPPPHVLLCRLFRWPEVRHTAELKRLSVCGQHGHVEGDSVCCNPYHLSRLCGPESPPPPYSRFPLVEQSKSTDLSESTTSSTETGASQSPPQFSDQSLSPDAMKQPCWCHVAYWEHRSRVGRLYPVGDASVAVFYDLPHGDGLCLSQLTASHGNRAGGIAGSGGGISESTSRTRAKIGYGLLLSWEADGVWCYNRSQHPLFVNSPTLDGLGARNPVVRKVPPGYSLRAFDFQQSMLLQEHQARHENGPYDPNSIRISFAKGWGPCYSRQFITSCPCWLEILLSVR</sequence>
<dbReference type="FunFam" id="2.60.200.10:FF:000004">
    <property type="entry name" value="Mothers against decapentaplegic homolog"/>
    <property type="match status" value="1"/>
</dbReference>
<evidence type="ECO:0000256" key="8">
    <source>
        <dbReference type="SAM" id="MobiDB-lite"/>
    </source>
</evidence>
<evidence type="ECO:0000256" key="2">
    <source>
        <dbReference type="ARBA" id="ARBA00022723"/>
    </source>
</evidence>
<feature type="compositionally biased region" description="Pro residues" evidence="8">
    <location>
        <begin position="136"/>
        <end position="151"/>
    </location>
</feature>
<evidence type="ECO:0000256" key="6">
    <source>
        <dbReference type="ARBA" id="ARBA00023242"/>
    </source>
</evidence>
<evidence type="ECO:0000259" key="9">
    <source>
        <dbReference type="PROSITE" id="PS51075"/>
    </source>
</evidence>
<keyword evidence="7" id="KW-0963">Cytoplasm</keyword>
<comment type="subcellular location">
    <subcellularLocation>
        <location evidence="7">Cytoplasm</location>
    </subcellularLocation>
    <subcellularLocation>
        <location evidence="7">Nucleus</location>
    </subcellularLocation>
</comment>
<dbReference type="GO" id="GO:0140416">
    <property type="term" value="F:transcription regulator inhibitor activity"/>
    <property type="evidence" value="ECO:0007669"/>
    <property type="project" value="TreeGrafter"/>
</dbReference>
<dbReference type="PANTHER" id="PTHR13703:SF54">
    <property type="entry name" value="MOTHERS AGAINST DECAPENTAPLEGIC HOMOLOG"/>
    <property type="match status" value="1"/>
</dbReference>
<organism evidence="11">
    <name type="scientific">Lethenteron reissneri</name>
    <name type="common">Far Eastern brook lamprey</name>
    <name type="synonym">Lampetra reissneri</name>
    <dbReference type="NCBI Taxonomy" id="7753"/>
    <lineage>
        <taxon>Eukaryota</taxon>
        <taxon>Metazoa</taxon>
        <taxon>Chordata</taxon>
        <taxon>Craniata</taxon>
        <taxon>Vertebrata</taxon>
        <taxon>Cyclostomata</taxon>
        <taxon>Hyperoartia</taxon>
        <taxon>Petromyzontiformes</taxon>
        <taxon>Petromyzontidae</taxon>
        <taxon>Lethenteron</taxon>
    </lineage>
</organism>
<reference evidence="11" key="1">
    <citation type="journal article" date="2021" name="Mol. Immunol.">
        <title>Identification, molecular evolution, and expression analysis of the transcription factor Smad gene family in lamprey.</title>
        <authorList>
            <person name="Zhong Z."/>
            <person name="Wu T."/>
            <person name="Zhu T."/>
            <person name="Pang Y."/>
            <person name="Li Q."/>
            <person name="Su P."/>
        </authorList>
    </citation>
    <scope>NUCLEOTIDE SEQUENCE</scope>
    <source>
        <tissue evidence="11">Liver</tissue>
    </source>
</reference>
<feature type="compositionally biased region" description="Polar residues" evidence="8">
    <location>
        <begin position="403"/>
        <end position="412"/>
    </location>
</feature>
<feature type="compositionally biased region" description="Low complexity" evidence="8">
    <location>
        <begin position="171"/>
        <end position="202"/>
    </location>
</feature>
<evidence type="ECO:0000259" key="10">
    <source>
        <dbReference type="PROSITE" id="PS51076"/>
    </source>
</evidence>
<dbReference type="InterPro" id="IPR013019">
    <property type="entry name" value="MAD_homology_MH1"/>
</dbReference>
<keyword evidence="4 7" id="KW-0805">Transcription regulation</keyword>
<dbReference type="Gene3D" id="2.60.200.10">
    <property type="match status" value="1"/>
</dbReference>
<dbReference type="PROSITE" id="PS51076">
    <property type="entry name" value="MH2"/>
    <property type="match status" value="1"/>
</dbReference>
<dbReference type="InterPro" id="IPR017855">
    <property type="entry name" value="SMAD-like_dom_sf"/>
</dbReference>
<feature type="compositionally biased region" description="Pro residues" evidence="8">
    <location>
        <begin position="104"/>
        <end position="128"/>
    </location>
</feature>
<evidence type="ECO:0000256" key="1">
    <source>
        <dbReference type="ARBA" id="ARBA00005545"/>
    </source>
</evidence>
<feature type="region of interest" description="Disordered" evidence="8">
    <location>
        <begin position="55"/>
        <end position="155"/>
    </location>
</feature>
<dbReference type="InterPro" id="IPR001132">
    <property type="entry name" value="SMAD_dom_Dwarfin-type"/>
</dbReference>
<dbReference type="GO" id="GO:0005737">
    <property type="term" value="C:cytoplasm"/>
    <property type="evidence" value="ECO:0007669"/>
    <property type="project" value="UniProtKB-SubCell"/>
</dbReference>
<dbReference type="Pfam" id="PF03165">
    <property type="entry name" value="MH1"/>
    <property type="match status" value="1"/>
</dbReference>
<name>A0A8F3BRI4_LETRI</name>
<dbReference type="GO" id="GO:0070411">
    <property type="term" value="F:I-SMAD binding"/>
    <property type="evidence" value="ECO:0007669"/>
    <property type="project" value="TreeGrafter"/>
</dbReference>
<keyword evidence="6 7" id="KW-0539">Nucleus</keyword>
<dbReference type="SUPFAM" id="SSF49879">
    <property type="entry name" value="SMAD/FHA domain"/>
    <property type="match status" value="1"/>
</dbReference>
<feature type="region of interest" description="Disordered" evidence="8">
    <location>
        <begin position="374"/>
        <end position="412"/>
    </location>
</feature>
<protein>
    <recommendedName>
        <fullName evidence="7">Mothers against decapentaplegic homolog</fullName>
        <shortName evidence="7">MAD homolog</shortName>
        <shortName evidence="7">Mothers against DPP homolog</shortName>
    </recommendedName>
    <alternativeName>
        <fullName evidence="7">SMAD family member</fullName>
    </alternativeName>
</protein>
<dbReference type="EMBL" id="MW149526">
    <property type="protein sequence ID" value="QWX38553.1"/>
    <property type="molecule type" value="mRNA"/>
</dbReference>
<feature type="domain" description="MH1" evidence="9">
    <location>
        <begin position="233"/>
        <end position="369"/>
    </location>
</feature>
<keyword evidence="2" id="KW-0479">Metal-binding</keyword>
<evidence type="ECO:0000313" key="11">
    <source>
        <dbReference type="EMBL" id="QWX38553.1"/>
    </source>
</evidence>
<dbReference type="GO" id="GO:0009653">
    <property type="term" value="P:anatomical structure morphogenesis"/>
    <property type="evidence" value="ECO:0007669"/>
    <property type="project" value="TreeGrafter"/>
</dbReference>
<comment type="similarity">
    <text evidence="1 7">Belongs to the dwarfin/SMAD family.</text>
</comment>
<dbReference type="InterPro" id="IPR008984">
    <property type="entry name" value="SMAD_FHA_dom_sf"/>
</dbReference>
<dbReference type="GO" id="GO:0060395">
    <property type="term" value="P:SMAD protein signal transduction"/>
    <property type="evidence" value="ECO:0007669"/>
    <property type="project" value="TreeGrafter"/>
</dbReference>
<feature type="compositionally biased region" description="Acidic residues" evidence="8">
    <location>
        <begin position="219"/>
        <end position="230"/>
    </location>
</feature>
<dbReference type="GO" id="GO:0006357">
    <property type="term" value="P:regulation of transcription by RNA polymerase II"/>
    <property type="evidence" value="ECO:0007669"/>
    <property type="project" value="TreeGrafter"/>
</dbReference>
<keyword evidence="3" id="KW-0862">Zinc</keyword>
<dbReference type="SUPFAM" id="SSF56366">
    <property type="entry name" value="SMAD MH1 domain"/>
    <property type="match status" value="1"/>
</dbReference>
<dbReference type="PROSITE" id="PS51075">
    <property type="entry name" value="MH1"/>
    <property type="match status" value="1"/>
</dbReference>
<feature type="domain" description="MH2" evidence="10">
    <location>
        <begin position="421"/>
        <end position="598"/>
    </location>
</feature>
<dbReference type="Pfam" id="PF03166">
    <property type="entry name" value="MH2"/>
    <property type="match status" value="1"/>
</dbReference>
<dbReference type="PANTHER" id="PTHR13703">
    <property type="entry name" value="SMAD"/>
    <property type="match status" value="1"/>
</dbReference>
<accession>A0A8F3BRI4</accession>
<dbReference type="GO" id="GO:0071144">
    <property type="term" value="C:heteromeric SMAD protein complex"/>
    <property type="evidence" value="ECO:0007669"/>
    <property type="project" value="TreeGrafter"/>
</dbReference>
<dbReference type="Gene3D" id="3.90.520.10">
    <property type="entry name" value="SMAD MH1 domain"/>
    <property type="match status" value="1"/>
</dbReference>
<dbReference type="AlphaFoldDB" id="A0A8F3BRI4"/>
<dbReference type="SMART" id="SM00523">
    <property type="entry name" value="DWA"/>
    <property type="match status" value="1"/>
</dbReference>
<dbReference type="InterPro" id="IPR003619">
    <property type="entry name" value="MAD_homology1_Dwarfin-type"/>
</dbReference>
<evidence type="ECO:0000256" key="7">
    <source>
        <dbReference type="RuleBase" id="RU361195"/>
    </source>
</evidence>
<dbReference type="SMART" id="SM00524">
    <property type="entry name" value="DWB"/>
    <property type="match status" value="1"/>
</dbReference>
<dbReference type="InterPro" id="IPR036578">
    <property type="entry name" value="SMAD_MH1_sf"/>
</dbReference>